<gene>
    <name evidence="2" type="ORF">AA314_03939</name>
    <name evidence="3" type="ORF">ATI61_108298</name>
</gene>
<protein>
    <submittedName>
        <fullName evidence="2">Uncharacterized protein</fullName>
    </submittedName>
</protein>
<organism evidence="2 4">
    <name type="scientific">Archangium gephyra</name>
    <dbReference type="NCBI Taxonomy" id="48"/>
    <lineage>
        <taxon>Bacteria</taxon>
        <taxon>Pseudomonadati</taxon>
        <taxon>Myxococcota</taxon>
        <taxon>Myxococcia</taxon>
        <taxon>Myxococcales</taxon>
        <taxon>Cystobacterineae</taxon>
        <taxon>Archangiaceae</taxon>
        <taxon>Archangium</taxon>
    </lineage>
</organism>
<keyword evidence="5" id="KW-1185">Reference proteome</keyword>
<dbReference type="Proteomes" id="UP000256345">
    <property type="component" value="Unassembled WGS sequence"/>
</dbReference>
<evidence type="ECO:0000313" key="3">
    <source>
        <dbReference type="EMBL" id="REG28757.1"/>
    </source>
</evidence>
<dbReference type="EMBL" id="QUMU01000008">
    <property type="protein sequence ID" value="REG28757.1"/>
    <property type="molecule type" value="Genomic_DNA"/>
</dbReference>
<proteinExistence type="predicted"/>
<evidence type="ECO:0000256" key="1">
    <source>
        <dbReference type="SAM" id="MobiDB-lite"/>
    </source>
</evidence>
<feature type="region of interest" description="Disordered" evidence="1">
    <location>
        <begin position="19"/>
        <end position="49"/>
    </location>
</feature>
<dbReference type="KEGG" id="age:AA314_03939"/>
<evidence type="ECO:0000313" key="2">
    <source>
        <dbReference type="EMBL" id="AKJ02313.1"/>
    </source>
</evidence>
<evidence type="ECO:0000313" key="4">
    <source>
        <dbReference type="Proteomes" id="UP000035579"/>
    </source>
</evidence>
<sequence>MFSLTTSLALAAVLTLTQEEATRPESPPPASVSAPAEATAPAAESGKRELSRITLKDGQELHGVVVRQDSQVVVVELADGDRMELPARQVKDITTEHNAQVRDNGEIWFQDPNRTRYLYAPSGMMLRQGEGYFSQKELFFSSMNYGLSDNITVQAGAVVPAWLLGAGGFNFIAGVKVGGSVGDRLHLAAGAQGLFIPGIGTGIGGAVGFVFGTATYGTPDAHLSLGLGKPFTLTNSGGSLDSTLITTISGNLRVSQRVALVTENWLMPTIGITSGQLPMLNSLAVRLFGESWAVDLGGIRVPGLAIPIPWVDFAYNFG</sequence>
<accession>A0AAC8Q773</accession>
<evidence type="ECO:0000313" key="5">
    <source>
        <dbReference type="Proteomes" id="UP000256345"/>
    </source>
</evidence>
<dbReference type="AlphaFoldDB" id="A0AAC8Q773"/>
<dbReference type="RefSeq" id="WP_047856663.1">
    <property type="nucleotide sequence ID" value="NZ_CP011509.1"/>
</dbReference>
<reference evidence="3 5" key="2">
    <citation type="submission" date="2018-08" db="EMBL/GenBank/DDBJ databases">
        <title>Genomic Encyclopedia of Archaeal and Bacterial Type Strains, Phase II (KMG-II): from individual species to whole genera.</title>
        <authorList>
            <person name="Goeker M."/>
        </authorList>
    </citation>
    <scope>NUCLEOTIDE SEQUENCE [LARGE SCALE GENOMIC DNA]</scope>
    <source>
        <strain evidence="3 5">DSM 2261</strain>
    </source>
</reference>
<reference evidence="2 4" key="1">
    <citation type="submission" date="2015-05" db="EMBL/GenBank/DDBJ databases">
        <title>Genome assembly of Archangium gephyra DSM 2261.</title>
        <authorList>
            <person name="Sharma G."/>
            <person name="Subramanian S."/>
        </authorList>
    </citation>
    <scope>NUCLEOTIDE SEQUENCE [LARGE SCALE GENOMIC DNA]</scope>
    <source>
        <strain evidence="2 4">DSM 2261</strain>
    </source>
</reference>
<feature type="compositionally biased region" description="Low complexity" evidence="1">
    <location>
        <begin position="31"/>
        <end position="44"/>
    </location>
</feature>
<dbReference type="EMBL" id="CP011509">
    <property type="protein sequence ID" value="AKJ02313.1"/>
    <property type="molecule type" value="Genomic_DNA"/>
</dbReference>
<name>A0AAC8Q773_9BACT</name>
<dbReference type="Proteomes" id="UP000035579">
    <property type="component" value="Chromosome"/>
</dbReference>